<keyword evidence="5 6" id="KW-0472">Membrane</keyword>
<dbReference type="InterPro" id="IPR051542">
    <property type="entry name" value="Hydrogenase_cytochrome"/>
</dbReference>
<gene>
    <name evidence="8" type="ORF">FRZ44_26250</name>
</gene>
<comment type="subcellular location">
    <subcellularLocation>
        <location evidence="1">Cell membrane</location>
        <topology evidence="1">Multi-pass membrane protein</topology>
    </subcellularLocation>
</comment>
<dbReference type="AlphaFoldDB" id="A0A5J6MJ98"/>
<accession>A0A5J6MJ98</accession>
<dbReference type="Proteomes" id="UP000326202">
    <property type="component" value="Chromosome"/>
</dbReference>
<dbReference type="Pfam" id="PF09626">
    <property type="entry name" value="DHC"/>
    <property type="match status" value="1"/>
</dbReference>
<dbReference type="InterPro" id="IPR016174">
    <property type="entry name" value="Di-haem_cyt_TM"/>
</dbReference>
<organism evidence="8 9">
    <name type="scientific">Hypericibacter terrae</name>
    <dbReference type="NCBI Taxonomy" id="2602015"/>
    <lineage>
        <taxon>Bacteria</taxon>
        <taxon>Pseudomonadati</taxon>
        <taxon>Pseudomonadota</taxon>
        <taxon>Alphaproteobacteria</taxon>
        <taxon>Rhodospirillales</taxon>
        <taxon>Dongiaceae</taxon>
        <taxon>Hypericibacter</taxon>
    </lineage>
</organism>
<evidence type="ECO:0000259" key="7">
    <source>
        <dbReference type="Pfam" id="PF01292"/>
    </source>
</evidence>
<feature type="domain" description="Cytochrome b561 bacterial/Ni-hydrogenase" evidence="7">
    <location>
        <begin position="22"/>
        <end position="198"/>
    </location>
</feature>
<feature type="transmembrane region" description="Helical" evidence="6">
    <location>
        <begin position="218"/>
        <end position="240"/>
    </location>
</feature>
<dbReference type="GO" id="GO:0020037">
    <property type="term" value="F:heme binding"/>
    <property type="evidence" value="ECO:0007669"/>
    <property type="project" value="TreeGrafter"/>
</dbReference>
<evidence type="ECO:0000313" key="8">
    <source>
        <dbReference type="EMBL" id="QEX17327.1"/>
    </source>
</evidence>
<dbReference type="EMBL" id="CP042906">
    <property type="protein sequence ID" value="QEX17327.1"/>
    <property type="molecule type" value="Genomic_DNA"/>
</dbReference>
<evidence type="ECO:0000256" key="2">
    <source>
        <dbReference type="ARBA" id="ARBA00022475"/>
    </source>
</evidence>
<dbReference type="GO" id="GO:0022904">
    <property type="term" value="P:respiratory electron transport chain"/>
    <property type="evidence" value="ECO:0007669"/>
    <property type="project" value="InterPro"/>
</dbReference>
<feature type="transmembrane region" description="Helical" evidence="6">
    <location>
        <begin position="161"/>
        <end position="182"/>
    </location>
</feature>
<dbReference type="InterPro" id="IPR018588">
    <property type="entry name" value="Dihaem_cytochrome-c"/>
</dbReference>
<dbReference type="SUPFAM" id="SSF81342">
    <property type="entry name" value="Transmembrane di-heme cytochromes"/>
    <property type="match status" value="1"/>
</dbReference>
<dbReference type="Gene3D" id="1.20.950.20">
    <property type="entry name" value="Transmembrane di-heme cytochromes, Chain C"/>
    <property type="match status" value="1"/>
</dbReference>
<dbReference type="OrthoDB" id="196472at2"/>
<evidence type="ECO:0000256" key="6">
    <source>
        <dbReference type="SAM" id="Phobius"/>
    </source>
</evidence>
<dbReference type="KEGG" id="htq:FRZ44_26250"/>
<name>A0A5J6MJ98_9PROT</name>
<dbReference type="PANTHER" id="PTHR30485:SF2">
    <property type="entry name" value="BLL0597 PROTEIN"/>
    <property type="match status" value="1"/>
</dbReference>
<feature type="transmembrane region" description="Helical" evidence="6">
    <location>
        <begin position="54"/>
        <end position="76"/>
    </location>
</feature>
<dbReference type="RefSeq" id="WP_151177597.1">
    <property type="nucleotide sequence ID" value="NZ_CP042906.1"/>
</dbReference>
<proteinExistence type="predicted"/>
<keyword evidence="3 6" id="KW-0812">Transmembrane</keyword>
<keyword evidence="2" id="KW-1003">Cell membrane</keyword>
<protein>
    <submittedName>
        <fullName evidence="8">Cytochrome b</fullName>
    </submittedName>
</protein>
<evidence type="ECO:0000256" key="1">
    <source>
        <dbReference type="ARBA" id="ARBA00004651"/>
    </source>
</evidence>
<dbReference type="PANTHER" id="PTHR30485">
    <property type="entry name" value="NI/FE-HYDROGENASE 1 B-TYPE CYTOCHROME SUBUNIT"/>
    <property type="match status" value="1"/>
</dbReference>
<dbReference type="InterPro" id="IPR011577">
    <property type="entry name" value="Cyt_b561_bac/Ni-Hgenase"/>
</dbReference>
<dbReference type="GO" id="GO:0009055">
    <property type="term" value="F:electron transfer activity"/>
    <property type="evidence" value="ECO:0007669"/>
    <property type="project" value="InterPro"/>
</dbReference>
<keyword evidence="4 6" id="KW-1133">Transmembrane helix</keyword>
<dbReference type="Pfam" id="PF01292">
    <property type="entry name" value="Ni_hydr_CYTB"/>
    <property type="match status" value="1"/>
</dbReference>
<evidence type="ECO:0000256" key="5">
    <source>
        <dbReference type="ARBA" id="ARBA00023136"/>
    </source>
</evidence>
<evidence type="ECO:0000313" key="9">
    <source>
        <dbReference type="Proteomes" id="UP000326202"/>
    </source>
</evidence>
<keyword evidence="9" id="KW-1185">Reference proteome</keyword>
<reference evidence="8 9" key="1">
    <citation type="submission" date="2019-08" db="EMBL/GenBank/DDBJ databases">
        <title>Hyperibacter terrae gen. nov., sp. nov. and Hyperibacter viscosus sp. nov., two new members in the family Rhodospirillaceae isolated from the rhizosphere of Hypericum perforatum.</title>
        <authorList>
            <person name="Noviana Z."/>
        </authorList>
    </citation>
    <scope>NUCLEOTIDE SEQUENCE [LARGE SCALE GENOMIC DNA]</scope>
    <source>
        <strain evidence="8 9">R5913</strain>
    </source>
</reference>
<dbReference type="GO" id="GO:0005886">
    <property type="term" value="C:plasma membrane"/>
    <property type="evidence" value="ECO:0007669"/>
    <property type="project" value="UniProtKB-SubCell"/>
</dbReference>
<evidence type="ECO:0000256" key="4">
    <source>
        <dbReference type="ARBA" id="ARBA00022989"/>
    </source>
</evidence>
<feature type="transmembrane region" description="Helical" evidence="6">
    <location>
        <begin position="29"/>
        <end position="48"/>
    </location>
</feature>
<feature type="transmembrane region" description="Helical" evidence="6">
    <location>
        <begin position="116"/>
        <end position="141"/>
    </location>
</feature>
<evidence type="ECO:0000256" key="3">
    <source>
        <dbReference type="ARBA" id="ARBA00022692"/>
    </source>
</evidence>
<sequence>MTSVSNESPIADGSREPARVIVWDPFIRLFHWLLVAAVAMAIITSLILPITWLGWHLAAGIAALVLVAARIVWGLLGSTFARFSSFVAAPGDLLHHLRELQQGVARRHRGHNPLGGAMILALIAIIVAIGVTGTIALGGALKIGPLAFAVDYTGGRTAWVVHQWLAYGLLGLIALHIGGALYESRRTRENLVRAMIDGRKEVRRADIAAPPRESSPGLATVIVAILFVGIVPAVIVMMRWPAAGVPEHPLDKVYAQECGACHVAYHPSLLPAATWNAIMDGLARHFGEDAELDPAKAQAIRTYLLANAAEHYDTLAAHVFTQPDPADPLRITATAFWTRRHASLPPQVFSSKPVGGRGQCDACHQDAASGRFNPLAILVPQQPPP</sequence>